<dbReference type="PANTHER" id="PTHR10459">
    <property type="entry name" value="DNA LIGASE"/>
    <property type="match status" value="1"/>
</dbReference>
<dbReference type="WBParaSite" id="ASIM_0001713301-mRNA-1">
    <property type="protein sequence ID" value="ASIM_0001713301-mRNA-1"/>
    <property type="gene ID" value="ASIM_0001713301"/>
</dbReference>
<dbReference type="SUPFAM" id="SSF56399">
    <property type="entry name" value="ADP-ribosylation"/>
    <property type="match status" value="1"/>
</dbReference>
<dbReference type="Proteomes" id="UP000267096">
    <property type="component" value="Unassembled WGS sequence"/>
</dbReference>
<dbReference type="GO" id="GO:0003950">
    <property type="term" value="F:NAD+ poly-ADP-ribosyltransferase activity"/>
    <property type="evidence" value="ECO:0007669"/>
    <property type="project" value="UniProtKB-UniRule"/>
</dbReference>
<keyword evidence="8" id="KW-1185">Reference proteome</keyword>
<gene>
    <name evidence="7" type="ORF">ASIM_LOCUS16540</name>
</gene>
<dbReference type="PROSITE" id="PS51059">
    <property type="entry name" value="PARP_CATALYTIC"/>
    <property type="match status" value="1"/>
</dbReference>
<dbReference type="InterPro" id="IPR050800">
    <property type="entry name" value="ARTD/PARP"/>
</dbReference>
<dbReference type="InterPro" id="IPR004102">
    <property type="entry name" value="Poly(ADP-ribose)pol_reg_dom"/>
</dbReference>
<dbReference type="OrthoDB" id="2017365at2759"/>
<dbReference type="GO" id="GO:0006302">
    <property type="term" value="P:double-strand break repair"/>
    <property type="evidence" value="ECO:0007669"/>
    <property type="project" value="TreeGrafter"/>
</dbReference>
<protein>
    <recommendedName>
        <fullName evidence="4">Poly [ADP-ribose] polymerase</fullName>
        <shortName evidence="4">PARP</shortName>
        <ecNumber evidence="4">2.4.2.-</ecNumber>
    </recommendedName>
</protein>
<proteinExistence type="predicted"/>
<reference evidence="9" key="1">
    <citation type="submission" date="2017-02" db="UniProtKB">
        <authorList>
            <consortium name="WormBaseParasite"/>
        </authorList>
    </citation>
    <scope>IDENTIFICATION</scope>
</reference>
<evidence type="ECO:0000259" key="5">
    <source>
        <dbReference type="PROSITE" id="PS51059"/>
    </source>
</evidence>
<name>A0A0M3K842_ANISI</name>
<dbReference type="Pfam" id="PF00644">
    <property type="entry name" value="PARP"/>
    <property type="match status" value="1"/>
</dbReference>
<dbReference type="AlphaFoldDB" id="A0A0M3K842"/>
<evidence type="ECO:0000256" key="4">
    <source>
        <dbReference type="RuleBase" id="RU362114"/>
    </source>
</evidence>
<evidence type="ECO:0000313" key="9">
    <source>
        <dbReference type="WBParaSite" id="ASIM_0001713301-mRNA-1"/>
    </source>
</evidence>
<feature type="domain" description="PARP catalytic" evidence="5">
    <location>
        <begin position="82"/>
        <end position="317"/>
    </location>
</feature>
<keyword evidence="2 4" id="KW-0808">Transferase</keyword>
<dbReference type="PANTHER" id="PTHR10459:SF117">
    <property type="entry name" value="POLY [ADP-RIBOSE] POLYMERASE TANKYRASE"/>
    <property type="match status" value="1"/>
</dbReference>
<feature type="domain" description="PARP alpha-helical" evidence="6">
    <location>
        <begin position="1"/>
        <end position="72"/>
    </location>
</feature>
<evidence type="ECO:0000313" key="7">
    <source>
        <dbReference type="EMBL" id="VDK58089.1"/>
    </source>
</evidence>
<dbReference type="Gene3D" id="3.90.228.10">
    <property type="match status" value="1"/>
</dbReference>
<sequence>MEAARRDRKGVDDIRQIARQQVDLTNSFYRLIPIAGCEVGALSVLDADHNIGAFEEVIEILLGFEITGRILTAAAEMRSSIDPYFYIMNAVECELTSMDSEDLMSQRILQYIYNSSPSCRVRAVFSVKSKEATQLFNENALRKENHRYLWHGTKPENLIGILKLGLLAAPASALQTGQSFGKGIYFADLFTKSESYCTPSAAGLKYALLCQVALGKVDDSRVSAGRQIQSSSGQRYKNRSCIEKSGYDTLKVCGLEVPDPAFDITTENGVSMSLGPTKTYNRNEFQKEFGFYTYMQQNEYIVKNKSMTNVKYIVAFQ</sequence>
<reference evidence="7 8" key="2">
    <citation type="submission" date="2018-11" db="EMBL/GenBank/DDBJ databases">
        <authorList>
            <consortium name="Pathogen Informatics"/>
        </authorList>
    </citation>
    <scope>NUCLEOTIDE SEQUENCE [LARGE SCALE GENOMIC DNA]</scope>
</reference>
<keyword evidence="3 4" id="KW-0520">NAD</keyword>
<evidence type="ECO:0000313" key="8">
    <source>
        <dbReference type="Proteomes" id="UP000267096"/>
    </source>
</evidence>
<dbReference type="InterPro" id="IPR012317">
    <property type="entry name" value="Poly(ADP-ribose)pol_cat_dom"/>
</dbReference>
<dbReference type="EMBL" id="UYRR01033183">
    <property type="protein sequence ID" value="VDK58089.1"/>
    <property type="molecule type" value="Genomic_DNA"/>
</dbReference>
<dbReference type="PROSITE" id="PS51060">
    <property type="entry name" value="PARP_ALPHA_HD"/>
    <property type="match status" value="1"/>
</dbReference>
<dbReference type="EC" id="2.4.2.-" evidence="4"/>
<keyword evidence="1 4" id="KW-0328">Glycosyltransferase</keyword>
<evidence type="ECO:0000256" key="2">
    <source>
        <dbReference type="ARBA" id="ARBA00022679"/>
    </source>
</evidence>
<dbReference type="GO" id="GO:0005730">
    <property type="term" value="C:nucleolus"/>
    <property type="evidence" value="ECO:0007669"/>
    <property type="project" value="TreeGrafter"/>
</dbReference>
<organism evidence="9">
    <name type="scientific">Anisakis simplex</name>
    <name type="common">Herring worm</name>
    <dbReference type="NCBI Taxonomy" id="6269"/>
    <lineage>
        <taxon>Eukaryota</taxon>
        <taxon>Metazoa</taxon>
        <taxon>Ecdysozoa</taxon>
        <taxon>Nematoda</taxon>
        <taxon>Chromadorea</taxon>
        <taxon>Rhabditida</taxon>
        <taxon>Spirurina</taxon>
        <taxon>Ascaridomorpha</taxon>
        <taxon>Ascaridoidea</taxon>
        <taxon>Anisakidae</taxon>
        <taxon>Anisakis</taxon>
        <taxon>Anisakis simplex complex</taxon>
    </lineage>
</organism>
<dbReference type="GO" id="GO:0070212">
    <property type="term" value="P:protein poly-ADP-ribosylation"/>
    <property type="evidence" value="ECO:0007669"/>
    <property type="project" value="TreeGrafter"/>
</dbReference>
<accession>A0A0M3K842</accession>
<evidence type="ECO:0000256" key="3">
    <source>
        <dbReference type="ARBA" id="ARBA00023027"/>
    </source>
</evidence>
<dbReference type="GO" id="GO:1990404">
    <property type="term" value="F:NAD+-protein mono-ADP-ribosyltransferase activity"/>
    <property type="evidence" value="ECO:0007669"/>
    <property type="project" value="TreeGrafter"/>
</dbReference>
<evidence type="ECO:0000259" key="6">
    <source>
        <dbReference type="PROSITE" id="PS51060"/>
    </source>
</evidence>
<evidence type="ECO:0000256" key="1">
    <source>
        <dbReference type="ARBA" id="ARBA00022676"/>
    </source>
</evidence>